<dbReference type="Gramene" id="LPERR02G07590.1">
    <property type="protein sequence ID" value="LPERR02G07590.1"/>
    <property type="gene ID" value="LPERR02G07590"/>
</dbReference>
<organism evidence="3 4">
    <name type="scientific">Leersia perrieri</name>
    <dbReference type="NCBI Taxonomy" id="77586"/>
    <lineage>
        <taxon>Eukaryota</taxon>
        <taxon>Viridiplantae</taxon>
        <taxon>Streptophyta</taxon>
        <taxon>Embryophyta</taxon>
        <taxon>Tracheophyta</taxon>
        <taxon>Spermatophyta</taxon>
        <taxon>Magnoliopsida</taxon>
        <taxon>Liliopsida</taxon>
        <taxon>Poales</taxon>
        <taxon>Poaceae</taxon>
        <taxon>BOP clade</taxon>
        <taxon>Oryzoideae</taxon>
        <taxon>Oryzeae</taxon>
        <taxon>Oryzinae</taxon>
        <taxon>Leersia</taxon>
    </lineage>
</organism>
<proteinExistence type="predicted"/>
<reference evidence="3" key="3">
    <citation type="submission" date="2015-04" db="UniProtKB">
        <authorList>
            <consortium name="EnsemblPlants"/>
        </authorList>
    </citation>
    <scope>IDENTIFICATION</scope>
</reference>
<dbReference type="PANTHER" id="PTHR47954">
    <property type="entry name" value="OS09G0275400 PROTEIN-RELATED"/>
    <property type="match status" value="1"/>
</dbReference>
<keyword evidence="2" id="KW-0472">Membrane</keyword>
<dbReference type="PRINTS" id="PR00463">
    <property type="entry name" value="EP450I"/>
</dbReference>
<keyword evidence="4" id="KW-1185">Reference proteome</keyword>
<protein>
    <recommendedName>
        <fullName evidence="5">Cytochrome P450</fullName>
    </recommendedName>
</protein>
<evidence type="ECO:0000313" key="3">
    <source>
        <dbReference type="EnsemblPlants" id="LPERR02G07590.1"/>
    </source>
</evidence>
<evidence type="ECO:0008006" key="5">
    <source>
        <dbReference type="Google" id="ProtNLM"/>
    </source>
</evidence>
<dbReference type="InterPro" id="IPR002401">
    <property type="entry name" value="Cyt_P450_E_grp-I"/>
</dbReference>
<dbReference type="GO" id="GO:0016705">
    <property type="term" value="F:oxidoreductase activity, acting on paired donors, with incorporation or reduction of molecular oxygen"/>
    <property type="evidence" value="ECO:0007669"/>
    <property type="project" value="InterPro"/>
</dbReference>
<dbReference type="PANTHER" id="PTHR47954:SF1">
    <property type="entry name" value="OS02G0217300 PROTEIN"/>
    <property type="match status" value="1"/>
</dbReference>
<sequence>MENVEENLADVLIGLHEQGGHLSRNSIKAVIFDMFTAGTGTLSSTLSWGMSELMRNPRMMTKLQNEIREAFHGKVTIAEEDIQATNLPYL</sequence>
<dbReference type="InterPro" id="IPR036396">
    <property type="entry name" value="Cyt_P450_sf"/>
</dbReference>
<name>A0A0D9VDS9_9ORYZ</name>
<evidence type="ECO:0000256" key="2">
    <source>
        <dbReference type="ARBA" id="ARBA00022989"/>
    </source>
</evidence>
<keyword evidence="2" id="KW-1133">Transmembrane helix</keyword>
<reference evidence="3 4" key="1">
    <citation type="submission" date="2012-08" db="EMBL/GenBank/DDBJ databases">
        <title>Oryza genome evolution.</title>
        <authorList>
            <person name="Wing R.A."/>
        </authorList>
    </citation>
    <scope>NUCLEOTIDE SEQUENCE</scope>
</reference>
<evidence type="ECO:0000313" key="4">
    <source>
        <dbReference type="Proteomes" id="UP000032180"/>
    </source>
</evidence>
<evidence type="ECO:0000256" key="1">
    <source>
        <dbReference type="ARBA" id="ARBA00022692"/>
    </source>
</evidence>
<dbReference type="AlphaFoldDB" id="A0A0D9VDS9"/>
<dbReference type="EnsemblPlants" id="LPERR02G07590.1">
    <property type="protein sequence ID" value="LPERR02G07590.1"/>
    <property type="gene ID" value="LPERR02G07590"/>
</dbReference>
<dbReference type="eggNOG" id="KOG0156">
    <property type="taxonomic scope" value="Eukaryota"/>
</dbReference>
<dbReference type="GO" id="GO:0005506">
    <property type="term" value="F:iron ion binding"/>
    <property type="evidence" value="ECO:0007669"/>
    <property type="project" value="InterPro"/>
</dbReference>
<dbReference type="Pfam" id="PF00067">
    <property type="entry name" value="p450"/>
    <property type="match status" value="1"/>
</dbReference>
<accession>A0A0D9VDS9</accession>
<dbReference type="GO" id="GO:0004497">
    <property type="term" value="F:monooxygenase activity"/>
    <property type="evidence" value="ECO:0007669"/>
    <property type="project" value="InterPro"/>
</dbReference>
<reference evidence="4" key="2">
    <citation type="submission" date="2013-12" db="EMBL/GenBank/DDBJ databases">
        <authorList>
            <person name="Yu Y."/>
            <person name="Lee S."/>
            <person name="de Baynast K."/>
            <person name="Wissotski M."/>
            <person name="Liu L."/>
            <person name="Talag J."/>
            <person name="Goicoechea J."/>
            <person name="Angelova A."/>
            <person name="Jetty R."/>
            <person name="Kudrna D."/>
            <person name="Golser W."/>
            <person name="Rivera L."/>
            <person name="Zhang J."/>
            <person name="Wing R."/>
        </authorList>
    </citation>
    <scope>NUCLEOTIDE SEQUENCE</scope>
</reference>
<dbReference type="SUPFAM" id="SSF48264">
    <property type="entry name" value="Cytochrome P450"/>
    <property type="match status" value="1"/>
</dbReference>
<keyword evidence="1" id="KW-0812">Transmembrane</keyword>
<dbReference type="Gene3D" id="1.10.630.10">
    <property type="entry name" value="Cytochrome P450"/>
    <property type="match status" value="1"/>
</dbReference>
<dbReference type="Proteomes" id="UP000032180">
    <property type="component" value="Chromosome 2"/>
</dbReference>
<dbReference type="InterPro" id="IPR001128">
    <property type="entry name" value="Cyt_P450"/>
</dbReference>
<dbReference type="HOGENOM" id="CLU_001570_29_4_1"/>
<dbReference type="GO" id="GO:0020037">
    <property type="term" value="F:heme binding"/>
    <property type="evidence" value="ECO:0007669"/>
    <property type="project" value="InterPro"/>
</dbReference>
<dbReference type="STRING" id="77586.A0A0D9VDS9"/>